<proteinExistence type="predicted"/>
<dbReference type="Proteomes" id="UP000826656">
    <property type="component" value="Unassembled WGS sequence"/>
</dbReference>
<gene>
    <name evidence="1" type="ORF">KY290_000407</name>
</gene>
<evidence type="ECO:0000313" key="1">
    <source>
        <dbReference type="EMBL" id="KAH0780809.1"/>
    </source>
</evidence>
<comment type="caution">
    <text evidence="1">The sequence shown here is derived from an EMBL/GenBank/DDBJ whole genome shotgun (WGS) entry which is preliminary data.</text>
</comment>
<keyword evidence="2" id="KW-1185">Reference proteome</keyword>
<reference evidence="1 2" key="1">
    <citation type="journal article" date="2021" name="bioRxiv">
        <title>Chromosome-scale and haplotype-resolved genome assembly of a tetraploid potato cultivar.</title>
        <authorList>
            <person name="Sun H."/>
            <person name="Jiao W.-B."/>
            <person name="Krause K."/>
            <person name="Campoy J.A."/>
            <person name="Goel M."/>
            <person name="Folz-Donahue K."/>
            <person name="Kukat C."/>
            <person name="Huettel B."/>
            <person name="Schneeberger K."/>
        </authorList>
    </citation>
    <scope>NUCLEOTIDE SEQUENCE [LARGE SCALE GENOMIC DNA]</scope>
    <source>
        <strain evidence="1">SolTubOtavaFocal</strain>
        <tissue evidence="1">Leaves</tissue>
    </source>
</reference>
<dbReference type="EMBL" id="JAIVGD010000001">
    <property type="protein sequence ID" value="KAH0780809.1"/>
    <property type="molecule type" value="Genomic_DNA"/>
</dbReference>
<accession>A0ABQ7WLA1</accession>
<organism evidence="1 2">
    <name type="scientific">Solanum tuberosum</name>
    <name type="common">Potato</name>
    <dbReference type="NCBI Taxonomy" id="4113"/>
    <lineage>
        <taxon>Eukaryota</taxon>
        <taxon>Viridiplantae</taxon>
        <taxon>Streptophyta</taxon>
        <taxon>Embryophyta</taxon>
        <taxon>Tracheophyta</taxon>
        <taxon>Spermatophyta</taxon>
        <taxon>Magnoliopsida</taxon>
        <taxon>eudicotyledons</taxon>
        <taxon>Gunneridae</taxon>
        <taxon>Pentapetalae</taxon>
        <taxon>asterids</taxon>
        <taxon>lamiids</taxon>
        <taxon>Solanales</taxon>
        <taxon>Solanaceae</taxon>
        <taxon>Solanoideae</taxon>
        <taxon>Solaneae</taxon>
        <taxon>Solanum</taxon>
    </lineage>
</organism>
<name>A0ABQ7WLA1_SOLTU</name>
<protein>
    <submittedName>
        <fullName evidence="1">Uncharacterized protein</fullName>
    </submittedName>
</protein>
<sequence>MALSQPISVTHHRQGLSMVKIRVEVDLLKSLPQSVWVGLEDDKSPLKGYVQKLEYEGGSERINAVPKIGQHGFSQSPAINLLRQLRQKRNNQIQKNWIPMWKWLKKKTILVMRWGKAHKRVENTNEEEVGDSKTDSENDNHQIVYIRAERKNPKRRIKL</sequence>
<evidence type="ECO:0000313" key="2">
    <source>
        <dbReference type="Proteomes" id="UP000826656"/>
    </source>
</evidence>